<evidence type="ECO:0000313" key="7">
    <source>
        <dbReference type="Proteomes" id="UP000505377"/>
    </source>
</evidence>
<dbReference type="InterPro" id="IPR014757">
    <property type="entry name" value="Tscrpt_reg_IclR_C"/>
</dbReference>
<dbReference type="EMBL" id="CP053564">
    <property type="protein sequence ID" value="QJY44513.1"/>
    <property type="molecule type" value="Genomic_DNA"/>
</dbReference>
<dbReference type="KEGG" id="pbro:HOP40_00570"/>
<dbReference type="PANTHER" id="PTHR30136">
    <property type="entry name" value="HELIX-TURN-HELIX TRANSCRIPTIONAL REGULATOR, ICLR FAMILY"/>
    <property type="match status" value="1"/>
</dbReference>
<evidence type="ECO:0000313" key="6">
    <source>
        <dbReference type="EMBL" id="QJY44513.1"/>
    </source>
</evidence>
<feature type="domain" description="HTH iclR-type" evidence="4">
    <location>
        <begin position="5"/>
        <end position="65"/>
    </location>
</feature>
<reference evidence="6 7" key="1">
    <citation type="submission" date="2020-05" db="EMBL/GenBank/DDBJ databases">
        <authorList>
            <person name="Mo P."/>
        </authorList>
    </citation>
    <scope>NUCLEOTIDE SEQUENCE [LARGE SCALE GENOMIC DNA]</scope>
    <source>
        <strain evidence="6 7">Gen01</strain>
    </source>
</reference>
<evidence type="ECO:0000256" key="2">
    <source>
        <dbReference type="ARBA" id="ARBA00023125"/>
    </source>
</evidence>
<dbReference type="GO" id="GO:0045892">
    <property type="term" value="P:negative regulation of DNA-templated transcription"/>
    <property type="evidence" value="ECO:0007669"/>
    <property type="project" value="TreeGrafter"/>
</dbReference>
<dbReference type="Pfam" id="PF09339">
    <property type="entry name" value="HTH_IclR"/>
    <property type="match status" value="1"/>
</dbReference>
<sequence length="255" mass="27064">MAETLQSVHQALRILTLLRRHDDLTLTEIADRLGIGKSSTYRLLATLKTDRYVDQTPARSYRLGPAMSASAEAESAAHCAEVAHPHLVALCAATQETVHVSVLSGGHSEYIAGVEPDRALKVSTRLGSAVPAHAAAAGKILMAALTSRERDLLLPAAELTPLTDRTLRTRAALEAEVETAGRLGFARNVGESEDGVYALAVPIRRPVGRPICSLTIAGPASRIEVGPGEELSAREAVLLGRLREAAAAVEADLRY</sequence>
<dbReference type="GO" id="GO:0003700">
    <property type="term" value="F:DNA-binding transcription factor activity"/>
    <property type="evidence" value="ECO:0007669"/>
    <property type="project" value="TreeGrafter"/>
</dbReference>
<dbReference type="Pfam" id="PF01614">
    <property type="entry name" value="IclR_C"/>
    <property type="match status" value="1"/>
</dbReference>
<dbReference type="SUPFAM" id="SSF55781">
    <property type="entry name" value="GAF domain-like"/>
    <property type="match status" value="1"/>
</dbReference>
<keyword evidence="7" id="KW-1185">Reference proteome</keyword>
<dbReference type="InterPro" id="IPR005471">
    <property type="entry name" value="Tscrpt_reg_IclR_N"/>
</dbReference>
<dbReference type="SUPFAM" id="SSF46785">
    <property type="entry name" value="Winged helix' DNA-binding domain"/>
    <property type="match status" value="1"/>
</dbReference>
<accession>A0A6M6JBI6</accession>
<dbReference type="AlphaFoldDB" id="A0A6M6JBI6"/>
<dbReference type="PROSITE" id="PS51077">
    <property type="entry name" value="HTH_ICLR"/>
    <property type="match status" value="1"/>
</dbReference>
<evidence type="ECO:0000259" key="5">
    <source>
        <dbReference type="PROSITE" id="PS51078"/>
    </source>
</evidence>
<dbReference type="InterPro" id="IPR036388">
    <property type="entry name" value="WH-like_DNA-bd_sf"/>
</dbReference>
<proteinExistence type="predicted"/>
<gene>
    <name evidence="6" type="ORF">HOP40_00570</name>
</gene>
<evidence type="ECO:0000259" key="4">
    <source>
        <dbReference type="PROSITE" id="PS51077"/>
    </source>
</evidence>
<protein>
    <submittedName>
        <fullName evidence="6">IclR family transcriptional regulator</fullName>
    </submittedName>
</protein>
<organism evidence="6 7">
    <name type="scientific">Pseudonocardia broussonetiae</name>
    <dbReference type="NCBI Taxonomy" id="2736640"/>
    <lineage>
        <taxon>Bacteria</taxon>
        <taxon>Bacillati</taxon>
        <taxon>Actinomycetota</taxon>
        <taxon>Actinomycetes</taxon>
        <taxon>Pseudonocardiales</taxon>
        <taxon>Pseudonocardiaceae</taxon>
        <taxon>Pseudonocardia</taxon>
    </lineage>
</organism>
<keyword evidence="1" id="KW-0805">Transcription regulation</keyword>
<evidence type="ECO:0000256" key="1">
    <source>
        <dbReference type="ARBA" id="ARBA00023015"/>
    </source>
</evidence>
<dbReference type="GO" id="GO:0003677">
    <property type="term" value="F:DNA binding"/>
    <property type="evidence" value="ECO:0007669"/>
    <property type="project" value="UniProtKB-KW"/>
</dbReference>
<dbReference type="Proteomes" id="UP000505377">
    <property type="component" value="Chromosome"/>
</dbReference>
<keyword evidence="3" id="KW-0804">Transcription</keyword>
<dbReference type="RefSeq" id="WP_172153887.1">
    <property type="nucleotide sequence ID" value="NZ_CP053564.1"/>
</dbReference>
<dbReference type="Gene3D" id="3.30.450.40">
    <property type="match status" value="1"/>
</dbReference>
<feature type="domain" description="IclR-ED" evidence="5">
    <location>
        <begin position="59"/>
        <end position="255"/>
    </location>
</feature>
<keyword evidence="2" id="KW-0238">DNA-binding</keyword>
<dbReference type="Gene3D" id="1.10.10.10">
    <property type="entry name" value="Winged helix-like DNA-binding domain superfamily/Winged helix DNA-binding domain"/>
    <property type="match status" value="1"/>
</dbReference>
<dbReference type="InterPro" id="IPR050707">
    <property type="entry name" value="HTH_MetabolicPath_Reg"/>
</dbReference>
<dbReference type="SMART" id="SM00346">
    <property type="entry name" value="HTH_ICLR"/>
    <property type="match status" value="1"/>
</dbReference>
<dbReference type="InterPro" id="IPR036390">
    <property type="entry name" value="WH_DNA-bd_sf"/>
</dbReference>
<dbReference type="PANTHER" id="PTHR30136:SF24">
    <property type="entry name" value="HTH-TYPE TRANSCRIPTIONAL REPRESSOR ALLR"/>
    <property type="match status" value="1"/>
</dbReference>
<dbReference type="InterPro" id="IPR029016">
    <property type="entry name" value="GAF-like_dom_sf"/>
</dbReference>
<name>A0A6M6JBI6_9PSEU</name>
<evidence type="ECO:0000256" key="3">
    <source>
        <dbReference type="ARBA" id="ARBA00023163"/>
    </source>
</evidence>
<dbReference type="PROSITE" id="PS51078">
    <property type="entry name" value="ICLR_ED"/>
    <property type="match status" value="1"/>
</dbReference>